<proteinExistence type="predicted"/>
<feature type="region of interest" description="Disordered" evidence="1">
    <location>
        <begin position="28"/>
        <end position="48"/>
    </location>
</feature>
<organism evidence="2 3">
    <name type="scientific">Stylosanthes scabra</name>
    <dbReference type="NCBI Taxonomy" id="79078"/>
    <lineage>
        <taxon>Eukaryota</taxon>
        <taxon>Viridiplantae</taxon>
        <taxon>Streptophyta</taxon>
        <taxon>Embryophyta</taxon>
        <taxon>Tracheophyta</taxon>
        <taxon>Spermatophyta</taxon>
        <taxon>Magnoliopsida</taxon>
        <taxon>eudicotyledons</taxon>
        <taxon>Gunneridae</taxon>
        <taxon>Pentapetalae</taxon>
        <taxon>rosids</taxon>
        <taxon>fabids</taxon>
        <taxon>Fabales</taxon>
        <taxon>Fabaceae</taxon>
        <taxon>Papilionoideae</taxon>
        <taxon>50 kb inversion clade</taxon>
        <taxon>dalbergioids sensu lato</taxon>
        <taxon>Dalbergieae</taxon>
        <taxon>Pterocarpus clade</taxon>
        <taxon>Stylosanthes</taxon>
    </lineage>
</organism>
<dbReference type="EMBL" id="JASCZI010030881">
    <property type="protein sequence ID" value="MED6125176.1"/>
    <property type="molecule type" value="Genomic_DNA"/>
</dbReference>
<sequence length="139" mass="15534">MNVHNCKKTMSLHPSTTAMMDPHKTANTNHNPKGGATINKGVGTPTNNLNTANPITTTIHHKIPKTQDTNLHIVSNSSASIPNRSSNTTVKWISFPRGIRDQAILSLNQSKQIKIKLWRRVMMNSKAKEQLRAENRKFT</sequence>
<gene>
    <name evidence="2" type="ORF">PIB30_066258</name>
</gene>
<reference evidence="2 3" key="1">
    <citation type="journal article" date="2023" name="Plants (Basel)">
        <title>Bridging the Gap: Combining Genomics and Transcriptomics Approaches to Understand Stylosanthes scabra, an Orphan Legume from the Brazilian Caatinga.</title>
        <authorList>
            <person name="Ferreira-Neto J.R.C."/>
            <person name="da Silva M.D."/>
            <person name="Binneck E."/>
            <person name="de Melo N.F."/>
            <person name="da Silva R.H."/>
            <person name="de Melo A.L.T.M."/>
            <person name="Pandolfi V."/>
            <person name="Bustamante F.O."/>
            <person name="Brasileiro-Vidal A.C."/>
            <person name="Benko-Iseppon A.M."/>
        </authorList>
    </citation>
    <scope>NUCLEOTIDE SEQUENCE [LARGE SCALE GENOMIC DNA]</scope>
    <source>
        <tissue evidence="2">Leaves</tissue>
    </source>
</reference>
<name>A0ABU6RMZ9_9FABA</name>
<dbReference type="Proteomes" id="UP001341840">
    <property type="component" value="Unassembled WGS sequence"/>
</dbReference>
<keyword evidence="3" id="KW-1185">Reference proteome</keyword>
<protein>
    <submittedName>
        <fullName evidence="2">Uncharacterized protein</fullName>
    </submittedName>
</protein>
<evidence type="ECO:0000313" key="2">
    <source>
        <dbReference type="EMBL" id="MED6125176.1"/>
    </source>
</evidence>
<evidence type="ECO:0000256" key="1">
    <source>
        <dbReference type="SAM" id="MobiDB-lite"/>
    </source>
</evidence>
<comment type="caution">
    <text evidence="2">The sequence shown here is derived from an EMBL/GenBank/DDBJ whole genome shotgun (WGS) entry which is preliminary data.</text>
</comment>
<evidence type="ECO:0000313" key="3">
    <source>
        <dbReference type="Proteomes" id="UP001341840"/>
    </source>
</evidence>
<accession>A0ABU6RMZ9</accession>